<evidence type="ECO:0000313" key="1">
    <source>
        <dbReference type="EnsemblMetazoa" id="Aqu2.1.24059_001"/>
    </source>
</evidence>
<name>A0A1X7U994_AMPQE</name>
<protein>
    <submittedName>
        <fullName evidence="1">Uncharacterized protein</fullName>
    </submittedName>
</protein>
<accession>A0A1X7U994</accession>
<proteinExistence type="predicted"/>
<dbReference type="InParanoid" id="A0A1X7U994"/>
<organism evidence="1">
    <name type="scientific">Amphimedon queenslandica</name>
    <name type="common">Sponge</name>
    <dbReference type="NCBI Taxonomy" id="400682"/>
    <lineage>
        <taxon>Eukaryota</taxon>
        <taxon>Metazoa</taxon>
        <taxon>Porifera</taxon>
        <taxon>Demospongiae</taxon>
        <taxon>Heteroscleromorpha</taxon>
        <taxon>Haplosclerida</taxon>
        <taxon>Niphatidae</taxon>
        <taxon>Amphimedon</taxon>
    </lineage>
</organism>
<sequence>MFVYAAATLTLIDCIGHPKTGGDVWYADDASACSPLADLLTWFSKLLSFGPSYGYYLESQKCVLVVSPDRLKVANELFASYGVKVTTSQRLLGGVVGDQSGSHEYVKGRVNEWITITEKLVLIAETQPQLSYSAYSRSIQSHWTYLQRVVPECGSFFEPVENIITEQLLPTLFGSEIFSSERSILNPVDIATHNYSTSRKLSAPITNSLKCNTQFDMTEFADYYDKISKEITKDKDVNIQRKFDDIISEIDHMQQRAVNRAKEMSSWLNVNPVAKHHFDLSAQEFRDSLAIRYRKPLLQIPHNCDGCNEPFDLSHVKGEVVRESVVREGHNSTNSPALVADLSVCGVWMPQSEVLFDVRIIDTDARSYRNRSPPDVLSAAEEQKKKEASMFVKRLSERLSIKWGQNYCGVVCWVRTRLTFAILRATILCLRGYRTKWRSINIADGSPINLIMT</sequence>
<dbReference type="AlphaFoldDB" id="A0A1X7U994"/>
<dbReference type="EnsemblMetazoa" id="Aqu2.1.24059_001">
    <property type="protein sequence ID" value="Aqu2.1.24059_001"/>
    <property type="gene ID" value="Aqu2.1.24059"/>
</dbReference>
<reference evidence="1" key="1">
    <citation type="submission" date="2017-05" db="UniProtKB">
        <authorList>
            <consortium name="EnsemblMetazoa"/>
        </authorList>
    </citation>
    <scope>IDENTIFICATION</scope>
</reference>
<dbReference type="OrthoDB" id="8118845at2759"/>
<dbReference type="eggNOG" id="ENOG502S9D9">
    <property type="taxonomic scope" value="Eukaryota"/>
</dbReference>